<evidence type="ECO:0000313" key="3">
    <source>
        <dbReference type="EMBL" id="ESL03506.1"/>
    </source>
</evidence>
<feature type="coiled-coil region" evidence="1">
    <location>
        <begin position="264"/>
        <end position="291"/>
    </location>
</feature>
<keyword evidence="1" id="KW-0175">Coiled coil</keyword>
<gene>
    <name evidence="3" type="ORF">GCWU0000282_001218</name>
</gene>
<keyword evidence="2" id="KW-1133">Transmembrane helix</keyword>
<protein>
    <submittedName>
        <fullName evidence="3">Uncharacterized protein</fullName>
    </submittedName>
</protein>
<keyword evidence="2" id="KW-0472">Membrane</keyword>
<feature type="transmembrane region" description="Helical" evidence="2">
    <location>
        <begin position="196"/>
        <end position="217"/>
    </location>
</feature>
<keyword evidence="4" id="KW-1185">Reference proteome</keyword>
<dbReference type="STRING" id="592026.GCWU0000282_001218"/>
<comment type="caution">
    <text evidence="3">The sequence shown here is derived from an EMBL/GenBank/DDBJ whole genome shotgun (WGS) entry which is preliminary data.</text>
</comment>
<dbReference type="HOGENOM" id="CLU_063633_0_0_9"/>
<reference evidence="3 4" key="1">
    <citation type="submission" date="2013-06" db="EMBL/GenBank/DDBJ databases">
        <authorList>
            <person name="Weinstock G."/>
            <person name="Sodergren E."/>
            <person name="Clifton S."/>
            <person name="Fulton L."/>
            <person name="Fulton B."/>
            <person name="Courtney L."/>
            <person name="Fronick C."/>
            <person name="Harrison M."/>
            <person name="Strong C."/>
            <person name="Farmer C."/>
            <person name="Delahaunty K."/>
            <person name="Markovic C."/>
            <person name="Hall O."/>
            <person name="Minx P."/>
            <person name="Tomlinson C."/>
            <person name="Mitreva M."/>
            <person name="Nelson J."/>
            <person name="Hou S."/>
            <person name="Wollam A."/>
            <person name="Pepin K.H."/>
            <person name="Johnson M."/>
            <person name="Bhonagiri V."/>
            <person name="Nash W.E."/>
            <person name="Warren W."/>
            <person name="Chinwalla A."/>
            <person name="Mardis E.R."/>
            <person name="Wilson R.K."/>
        </authorList>
    </citation>
    <scope>NUCLEOTIDE SEQUENCE [LARGE SCALE GENOMIC DNA]</scope>
    <source>
        <strain evidence="3 4">ATCC 51271</strain>
    </source>
</reference>
<accession>V2Y734</accession>
<name>V2Y734_9FIRM</name>
<dbReference type="eggNOG" id="ENOG502ZDMT">
    <property type="taxonomic scope" value="Bacteria"/>
</dbReference>
<dbReference type="AlphaFoldDB" id="V2Y734"/>
<keyword evidence="2" id="KW-0812">Transmembrane</keyword>
<feature type="transmembrane region" description="Helical" evidence="2">
    <location>
        <begin position="169"/>
        <end position="190"/>
    </location>
</feature>
<evidence type="ECO:0000313" key="4">
    <source>
        <dbReference type="Proteomes" id="UP000018227"/>
    </source>
</evidence>
<proteinExistence type="predicted"/>
<sequence>MNIIEHYYPNWGYIIKRRTGMANNILNEGKETLKKIYEEVKDLGQNELREKELMAAEDNTEKALADKEKAVAKEIADTIKKRREEIIKTFDLEEDKLTGIAKKTSQKREKYRDGKVSERISTETINFIEANKQIKEETKKLYKQTKTPGFFNSGLYYTLFMPGSLKDMVYCFLAFLIFFAGVPSLIWYFLPNPIEVYMIVLMYLACIAVFAGLYIFIFSVSRSKYRDTVFAGNNARKKIRNNKKVIAKISNSIRKDEDDSHYGLENYNAQLEDLQIQLEDLAAKRKEALRVFDESTKKVVTDEIQNTNQSEIDGYKTRLAEITADLSGIRAYIKQRKIFIAENYEVFLSKEMVDAETLKDLIEISEKNPNASIGELIELYKQPVSEN</sequence>
<dbReference type="Proteomes" id="UP000018227">
    <property type="component" value="Unassembled WGS sequence"/>
</dbReference>
<organism evidence="3 4">
    <name type="scientific">Catonella morbi ATCC 51271</name>
    <dbReference type="NCBI Taxonomy" id="592026"/>
    <lineage>
        <taxon>Bacteria</taxon>
        <taxon>Bacillati</taxon>
        <taxon>Bacillota</taxon>
        <taxon>Clostridia</taxon>
        <taxon>Lachnospirales</taxon>
        <taxon>Lachnospiraceae</taxon>
        <taxon>Catonella</taxon>
    </lineage>
</organism>
<dbReference type="EMBL" id="ACIL03000009">
    <property type="protein sequence ID" value="ESL03506.1"/>
    <property type="molecule type" value="Genomic_DNA"/>
</dbReference>
<evidence type="ECO:0000256" key="1">
    <source>
        <dbReference type="SAM" id="Coils"/>
    </source>
</evidence>
<evidence type="ECO:0000256" key="2">
    <source>
        <dbReference type="SAM" id="Phobius"/>
    </source>
</evidence>